<keyword evidence="1" id="KW-0805">Transcription regulation</keyword>
<evidence type="ECO:0000256" key="2">
    <source>
        <dbReference type="ARBA" id="ARBA00023163"/>
    </source>
</evidence>
<evidence type="ECO:0000256" key="1">
    <source>
        <dbReference type="ARBA" id="ARBA00023015"/>
    </source>
</evidence>
<organism evidence="4 5">
    <name type="scientific">Nocardia panacis</name>
    <dbReference type="NCBI Taxonomy" id="2340916"/>
    <lineage>
        <taxon>Bacteria</taxon>
        <taxon>Bacillati</taxon>
        <taxon>Actinomycetota</taxon>
        <taxon>Actinomycetes</taxon>
        <taxon>Mycobacteriales</taxon>
        <taxon>Nocardiaceae</taxon>
        <taxon>Nocardia</taxon>
    </lineage>
</organism>
<dbReference type="RefSeq" id="WP_120044558.1">
    <property type="nucleotide sequence ID" value="NZ_QZFU01000044.1"/>
</dbReference>
<keyword evidence="5" id="KW-1185">Reference proteome</keyword>
<comment type="caution">
    <text evidence="4">The sequence shown here is derived from an EMBL/GenBank/DDBJ whole genome shotgun (WGS) entry which is preliminary data.</text>
</comment>
<gene>
    <name evidence="4" type="ORF">D5S18_30285</name>
</gene>
<reference evidence="4 5" key="1">
    <citation type="submission" date="2018-09" db="EMBL/GenBank/DDBJ databases">
        <title>YIM PH21274 draft genome.</title>
        <authorList>
            <person name="Miao C."/>
        </authorList>
    </citation>
    <scope>NUCLEOTIDE SEQUENCE [LARGE SCALE GENOMIC DNA]</scope>
    <source>
        <strain evidence="4 5">YIM PH 21724</strain>
    </source>
</reference>
<accession>A0A3A4K8W2</accession>
<dbReference type="InterPro" id="IPR041916">
    <property type="entry name" value="Anti_sigma_zinc_sf"/>
</dbReference>
<evidence type="ECO:0000313" key="5">
    <source>
        <dbReference type="Proteomes" id="UP000266677"/>
    </source>
</evidence>
<proteinExistence type="predicted"/>
<dbReference type="Gene3D" id="1.10.10.1320">
    <property type="entry name" value="Anti-sigma factor, zinc-finger domain"/>
    <property type="match status" value="1"/>
</dbReference>
<dbReference type="OrthoDB" id="153510at2"/>
<evidence type="ECO:0000313" key="4">
    <source>
        <dbReference type="EMBL" id="RJO69452.1"/>
    </source>
</evidence>
<dbReference type="AlphaFoldDB" id="A0A3A4K8W2"/>
<dbReference type="Proteomes" id="UP000266677">
    <property type="component" value="Unassembled WGS sequence"/>
</dbReference>
<protein>
    <recommendedName>
        <fullName evidence="3">Anti-sigma-K factor RskA N-terminal domain-containing protein</fullName>
    </recommendedName>
</protein>
<dbReference type="EMBL" id="QZFU01000044">
    <property type="protein sequence ID" value="RJO69452.1"/>
    <property type="molecule type" value="Genomic_DNA"/>
</dbReference>
<dbReference type="Pfam" id="PF22618">
    <property type="entry name" value="RskA_N"/>
    <property type="match status" value="1"/>
</dbReference>
<evidence type="ECO:0000259" key="3">
    <source>
        <dbReference type="Pfam" id="PF22618"/>
    </source>
</evidence>
<dbReference type="InterPro" id="IPR053877">
    <property type="entry name" value="RskA_N"/>
</dbReference>
<feature type="domain" description="Anti-sigma-K factor RskA N-terminal" evidence="3">
    <location>
        <begin position="11"/>
        <end position="58"/>
    </location>
</feature>
<name>A0A3A4K8W2_9NOCA</name>
<keyword evidence="2" id="KW-0804">Transcription</keyword>
<sequence>MVERARPDSGLLDLAYPYALDAVAEIERRHIESRLAAADPNIRYAFLEIVRTTREVLARLAVLYETRPPSRLESRVMAALDTRPVPPWRRGFGLFRLSSR</sequence>